<feature type="compositionally biased region" description="Polar residues" evidence="13">
    <location>
        <begin position="56"/>
        <end position="73"/>
    </location>
</feature>
<dbReference type="GO" id="GO:0006457">
    <property type="term" value="P:protein folding"/>
    <property type="evidence" value="ECO:0007669"/>
    <property type="project" value="InterPro"/>
</dbReference>
<dbReference type="Pfam" id="PF01025">
    <property type="entry name" value="GrpE"/>
    <property type="match status" value="1"/>
</dbReference>
<comment type="caution">
    <text evidence="14">The sequence shown here is derived from an EMBL/GenBank/DDBJ whole genome shotgun (WGS) entry which is preliminary data.</text>
</comment>
<evidence type="ECO:0000313" key="14">
    <source>
        <dbReference type="EMBL" id="KGG20652.1"/>
    </source>
</evidence>
<dbReference type="SUPFAM" id="SSF51064">
    <property type="entry name" value="Head domain of nucleotide exchange factor GrpE"/>
    <property type="match status" value="1"/>
</dbReference>
<keyword evidence="6 10" id="KW-0143">Chaperone</keyword>
<organism evidence="14 15">
    <name type="scientific">Prochlorococcus marinus str. PAC1</name>
    <dbReference type="NCBI Taxonomy" id="59924"/>
    <lineage>
        <taxon>Bacteria</taxon>
        <taxon>Bacillati</taxon>
        <taxon>Cyanobacteriota</taxon>
        <taxon>Cyanophyceae</taxon>
        <taxon>Synechococcales</taxon>
        <taxon>Prochlorococcaceae</taxon>
        <taxon>Prochlorococcus</taxon>
    </lineage>
</organism>
<evidence type="ECO:0000256" key="5">
    <source>
        <dbReference type="ARBA" id="ARBA00023016"/>
    </source>
</evidence>
<dbReference type="Gene3D" id="3.90.20.20">
    <property type="match status" value="1"/>
</dbReference>
<name>A0A0A2C551_PROMR</name>
<dbReference type="InterPro" id="IPR009012">
    <property type="entry name" value="GrpE_head"/>
</dbReference>
<feature type="compositionally biased region" description="Low complexity" evidence="13">
    <location>
        <begin position="17"/>
        <end position="40"/>
    </location>
</feature>
<evidence type="ECO:0000313" key="15">
    <source>
        <dbReference type="Proteomes" id="UP000030392"/>
    </source>
</evidence>
<dbReference type="PRINTS" id="PR00773">
    <property type="entry name" value="GRPEPROTEIN"/>
</dbReference>
<reference evidence="15" key="1">
    <citation type="journal article" date="2014" name="Sci. Data">
        <title>Genomes of diverse isolates of the marine cyanobacterium Prochlorococcus.</title>
        <authorList>
            <person name="Biller S."/>
            <person name="Berube P."/>
            <person name="Thompson J."/>
            <person name="Kelly L."/>
            <person name="Roggensack S."/>
            <person name="Awad L."/>
            <person name="Roache-Johnson K."/>
            <person name="Ding H."/>
            <person name="Giovannoni S.J."/>
            <person name="Moore L.R."/>
            <person name="Chisholm S.W."/>
        </authorList>
    </citation>
    <scope>NUCLEOTIDE SEQUENCE [LARGE SCALE GENOMIC DNA]</scope>
    <source>
        <strain evidence="15">PAC1</strain>
    </source>
</reference>
<comment type="subcellular location">
    <subcellularLocation>
        <location evidence="1 10">Cytoplasm</location>
    </subcellularLocation>
</comment>
<dbReference type="NCBIfam" id="NF010741">
    <property type="entry name" value="PRK14143.1"/>
    <property type="match status" value="1"/>
</dbReference>
<feature type="region of interest" description="Disordered" evidence="13">
    <location>
        <begin position="1"/>
        <end position="75"/>
    </location>
</feature>
<dbReference type="GO" id="GO:0000774">
    <property type="term" value="F:adenyl-nucleotide exchange factor activity"/>
    <property type="evidence" value="ECO:0007669"/>
    <property type="project" value="InterPro"/>
</dbReference>
<accession>A0A0A2C551</accession>
<dbReference type="InterPro" id="IPR000740">
    <property type="entry name" value="GrpE"/>
</dbReference>
<comment type="function">
    <text evidence="7 10 11">Participates actively in the response to hyperosmotic and heat shock by preventing the aggregation of stress-denatured proteins, in association with DnaK and GrpE. It is the nucleotide exchange factor for DnaK and may function as a thermosensor. Unfolded proteins bind initially to DnaJ; upon interaction with the DnaJ-bound protein, DnaK hydrolyzes its bound ATP, resulting in the formation of a stable complex. GrpE releases ADP from DnaK; ATP binding to DnaK triggers the release of the substrate protein, thus completing the reaction cycle. Several rounds of ATP-dependent interactions between DnaJ, DnaK and GrpE are required for fully efficient folding.</text>
</comment>
<dbReference type="PANTHER" id="PTHR21237">
    <property type="entry name" value="GRPE PROTEIN"/>
    <property type="match status" value="1"/>
</dbReference>
<feature type="compositionally biased region" description="Basic and acidic residues" evidence="13">
    <location>
        <begin position="42"/>
        <end position="55"/>
    </location>
</feature>
<dbReference type="FunFam" id="2.30.22.10:FF:000001">
    <property type="entry name" value="Protein GrpE"/>
    <property type="match status" value="1"/>
</dbReference>
<comment type="similarity">
    <text evidence="2 10 12">Belongs to the GrpE family.</text>
</comment>
<dbReference type="AlphaFoldDB" id="A0A0A2C551"/>
<gene>
    <name evidence="10" type="primary">grpE</name>
    <name evidence="14" type="ORF">EV03_1153</name>
</gene>
<evidence type="ECO:0000256" key="11">
    <source>
        <dbReference type="RuleBase" id="RU000639"/>
    </source>
</evidence>
<dbReference type="SUPFAM" id="SSF58014">
    <property type="entry name" value="Coiled-coil domain of nucleotide exchange factor GrpE"/>
    <property type="match status" value="1"/>
</dbReference>
<dbReference type="PROSITE" id="PS01071">
    <property type="entry name" value="GRPE"/>
    <property type="match status" value="1"/>
</dbReference>
<dbReference type="GO" id="GO:0051082">
    <property type="term" value="F:unfolded protein binding"/>
    <property type="evidence" value="ECO:0007669"/>
    <property type="project" value="TreeGrafter"/>
</dbReference>
<dbReference type="RefSeq" id="WP_036906080.1">
    <property type="nucleotide sequence ID" value="NZ_CP138967.1"/>
</dbReference>
<evidence type="ECO:0000256" key="3">
    <source>
        <dbReference type="ARBA" id="ARBA00011738"/>
    </source>
</evidence>
<comment type="subunit">
    <text evidence="3 10">Homodimer.</text>
</comment>
<evidence type="ECO:0000256" key="6">
    <source>
        <dbReference type="ARBA" id="ARBA00023186"/>
    </source>
</evidence>
<evidence type="ECO:0000256" key="1">
    <source>
        <dbReference type="ARBA" id="ARBA00004496"/>
    </source>
</evidence>
<dbReference type="Proteomes" id="UP000030392">
    <property type="component" value="Unassembled WGS sequence"/>
</dbReference>
<dbReference type="HAMAP" id="MF_01151">
    <property type="entry name" value="GrpE"/>
    <property type="match status" value="1"/>
</dbReference>
<dbReference type="GO" id="GO:0005737">
    <property type="term" value="C:cytoplasm"/>
    <property type="evidence" value="ECO:0007669"/>
    <property type="project" value="UniProtKB-SubCell"/>
</dbReference>
<keyword evidence="5 10" id="KW-0346">Stress response</keyword>
<dbReference type="InterPro" id="IPR013805">
    <property type="entry name" value="GrpE_CC"/>
</dbReference>
<evidence type="ECO:0000256" key="13">
    <source>
        <dbReference type="SAM" id="MobiDB-lite"/>
    </source>
</evidence>
<feature type="compositionally biased region" description="Polar residues" evidence="13">
    <location>
        <begin position="1"/>
        <end position="16"/>
    </location>
</feature>
<protein>
    <recommendedName>
        <fullName evidence="8 10">Protein GrpE</fullName>
    </recommendedName>
    <alternativeName>
        <fullName evidence="9 10">HSP-70 cofactor</fullName>
    </alternativeName>
</protein>
<dbReference type="Gene3D" id="2.30.22.10">
    <property type="entry name" value="Head domain of nucleotide exchange factor GrpE"/>
    <property type="match status" value="1"/>
</dbReference>
<evidence type="ECO:0000256" key="8">
    <source>
        <dbReference type="ARBA" id="ARBA00072274"/>
    </source>
</evidence>
<proteinExistence type="inferred from homology"/>
<feature type="region of interest" description="Disordered" evidence="13">
    <location>
        <begin position="227"/>
        <end position="259"/>
    </location>
</feature>
<keyword evidence="4 10" id="KW-0963">Cytoplasm</keyword>
<evidence type="ECO:0000256" key="4">
    <source>
        <dbReference type="ARBA" id="ARBA00022490"/>
    </source>
</evidence>
<evidence type="ECO:0000256" key="12">
    <source>
        <dbReference type="RuleBase" id="RU004478"/>
    </source>
</evidence>
<dbReference type="EMBL" id="JNAX01000011">
    <property type="protein sequence ID" value="KGG20652.1"/>
    <property type="molecule type" value="Genomic_DNA"/>
</dbReference>
<dbReference type="PANTHER" id="PTHR21237:SF23">
    <property type="entry name" value="GRPE PROTEIN HOMOLOG, MITOCHONDRIAL"/>
    <property type="match status" value="1"/>
</dbReference>
<dbReference type="NCBIfam" id="NF010738">
    <property type="entry name" value="PRK14140.1"/>
    <property type="match status" value="1"/>
</dbReference>
<sequence>MNSDVSSSENELSQDGSSQNNPSENSVSSPNSNESVNQVELSDNHEVEPQVKNDSVDTANEQSSTSFESNIKGSDTEARLQQLEKEHETLNSQYMRIAADFDNFRKRQTRDQDDLKIQLTCTTLSEILPIVDNFERARQQLNPEGEEAQTLHRSYQGLYKQLVEVLKNLGVAPMRVVDQAFDPSLHEAVMREPSDEKAEDIVIEELQRGYHLNGRVLRHALVKVSMGPGPKAVDEEIPDQSASNQELSESVDGSTKDEN</sequence>
<feature type="compositionally biased region" description="Polar residues" evidence="13">
    <location>
        <begin position="240"/>
        <end position="253"/>
    </location>
</feature>
<dbReference type="CDD" id="cd00446">
    <property type="entry name" value="GrpE"/>
    <property type="match status" value="1"/>
</dbReference>
<evidence type="ECO:0000256" key="10">
    <source>
        <dbReference type="HAMAP-Rule" id="MF_01151"/>
    </source>
</evidence>
<evidence type="ECO:0000256" key="2">
    <source>
        <dbReference type="ARBA" id="ARBA00009054"/>
    </source>
</evidence>
<evidence type="ECO:0000256" key="9">
    <source>
        <dbReference type="ARBA" id="ARBA00076414"/>
    </source>
</evidence>
<evidence type="ECO:0000256" key="7">
    <source>
        <dbReference type="ARBA" id="ARBA00053401"/>
    </source>
</evidence>
<dbReference type="GO" id="GO:0042803">
    <property type="term" value="F:protein homodimerization activity"/>
    <property type="evidence" value="ECO:0007669"/>
    <property type="project" value="InterPro"/>
</dbReference>
<dbReference type="GO" id="GO:0051087">
    <property type="term" value="F:protein-folding chaperone binding"/>
    <property type="evidence" value="ECO:0007669"/>
    <property type="project" value="InterPro"/>
</dbReference>